<organism evidence="1">
    <name type="scientific">marine sediment metagenome</name>
    <dbReference type="NCBI Taxonomy" id="412755"/>
    <lineage>
        <taxon>unclassified sequences</taxon>
        <taxon>metagenomes</taxon>
        <taxon>ecological metagenomes</taxon>
    </lineage>
</organism>
<sequence length="135" mass="15617">MKDFDLDNYINWDKIAKDYSLESGDISLHDTLQLEGIFYKFIETNKPKKMTTKEIKDQVFDMLHNLTYQKLEGNFKSDIESEQQDEQCELMGDILTELAKQPIEFHLNAYDNGMIDAEECVQAIDEVVNGVTEAP</sequence>
<gene>
    <name evidence="1" type="ORF">S01H4_34117</name>
</gene>
<accession>X1CLB1</accession>
<dbReference type="EMBL" id="BART01018026">
    <property type="protein sequence ID" value="GAG84991.1"/>
    <property type="molecule type" value="Genomic_DNA"/>
</dbReference>
<proteinExistence type="predicted"/>
<protein>
    <submittedName>
        <fullName evidence="1">Uncharacterized protein</fullName>
    </submittedName>
</protein>
<comment type="caution">
    <text evidence="1">The sequence shown here is derived from an EMBL/GenBank/DDBJ whole genome shotgun (WGS) entry which is preliminary data.</text>
</comment>
<name>X1CLB1_9ZZZZ</name>
<reference evidence="1" key="1">
    <citation type="journal article" date="2014" name="Front. Microbiol.">
        <title>High frequency of phylogenetically diverse reductive dehalogenase-homologous genes in deep subseafloor sedimentary metagenomes.</title>
        <authorList>
            <person name="Kawai M."/>
            <person name="Futagami T."/>
            <person name="Toyoda A."/>
            <person name="Takaki Y."/>
            <person name="Nishi S."/>
            <person name="Hori S."/>
            <person name="Arai W."/>
            <person name="Tsubouchi T."/>
            <person name="Morono Y."/>
            <person name="Uchiyama I."/>
            <person name="Ito T."/>
            <person name="Fujiyama A."/>
            <person name="Inagaki F."/>
            <person name="Takami H."/>
        </authorList>
    </citation>
    <scope>NUCLEOTIDE SEQUENCE</scope>
    <source>
        <strain evidence="1">Expedition CK06-06</strain>
    </source>
</reference>
<dbReference type="AlphaFoldDB" id="X1CLB1"/>
<evidence type="ECO:0000313" key="1">
    <source>
        <dbReference type="EMBL" id="GAG84991.1"/>
    </source>
</evidence>